<feature type="compositionally biased region" description="Polar residues" evidence="6">
    <location>
        <begin position="348"/>
        <end position="368"/>
    </location>
</feature>
<feature type="region of interest" description="Disordered" evidence="6">
    <location>
        <begin position="315"/>
        <end position="368"/>
    </location>
</feature>
<dbReference type="Pfam" id="PF20684">
    <property type="entry name" value="Fung_rhodopsin"/>
    <property type="match status" value="1"/>
</dbReference>
<keyword evidence="4 7" id="KW-0472">Membrane</keyword>
<comment type="subcellular location">
    <subcellularLocation>
        <location evidence="1">Membrane</location>
        <topology evidence="1">Multi-pass membrane protein</topology>
    </subcellularLocation>
</comment>
<feature type="transmembrane region" description="Helical" evidence="7">
    <location>
        <begin position="193"/>
        <end position="211"/>
    </location>
</feature>
<feature type="transmembrane region" description="Helical" evidence="7">
    <location>
        <begin position="218"/>
        <end position="240"/>
    </location>
</feature>
<dbReference type="GO" id="GO:0016020">
    <property type="term" value="C:membrane"/>
    <property type="evidence" value="ECO:0007669"/>
    <property type="project" value="UniProtKB-SubCell"/>
</dbReference>
<evidence type="ECO:0000259" key="8">
    <source>
        <dbReference type="Pfam" id="PF12813"/>
    </source>
</evidence>
<dbReference type="Proteomes" id="UP000664169">
    <property type="component" value="Unassembled WGS sequence"/>
</dbReference>
<evidence type="ECO:0000256" key="4">
    <source>
        <dbReference type="ARBA" id="ARBA00023136"/>
    </source>
</evidence>
<accession>A0A8H3F568</accession>
<feature type="compositionally biased region" description="Acidic residues" evidence="6">
    <location>
        <begin position="397"/>
        <end position="411"/>
    </location>
</feature>
<evidence type="ECO:0000256" key="2">
    <source>
        <dbReference type="ARBA" id="ARBA00022692"/>
    </source>
</evidence>
<feature type="domain" description="Rhodopsin" evidence="9">
    <location>
        <begin position="32"/>
        <end position="277"/>
    </location>
</feature>
<gene>
    <name evidence="10" type="ORF">GOMPHAMPRED_000875</name>
</gene>
<name>A0A8H3F568_9LECA</name>
<dbReference type="PANTHER" id="PTHR33048">
    <property type="entry name" value="PTH11-LIKE INTEGRAL MEMBRANE PROTEIN (AFU_ORTHOLOGUE AFUA_5G11245)"/>
    <property type="match status" value="1"/>
</dbReference>
<dbReference type="EMBL" id="CAJPDQ010000010">
    <property type="protein sequence ID" value="CAF9915868.1"/>
    <property type="molecule type" value="Genomic_DNA"/>
</dbReference>
<feature type="compositionally biased region" description="Low complexity" evidence="6">
    <location>
        <begin position="315"/>
        <end position="331"/>
    </location>
</feature>
<comment type="caution">
    <text evidence="10">The sequence shown here is derived from an EMBL/GenBank/DDBJ whole genome shotgun (WGS) entry which is preliminary data.</text>
</comment>
<organism evidence="10 11">
    <name type="scientific">Gomphillus americanus</name>
    <dbReference type="NCBI Taxonomy" id="1940652"/>
    <lineage>
        <taxon>Eukaryota</taxon>
        <taxon>Fungi</taxon>
        <taxon>Dikarya</taxon>
        <taxon>Ascomycota</taxon>
        <taxon>Pezizomycotina</taxon>
        <taxon>Lecanoromycetes</taxon>
        <taxon>OSLEUM clade</taxon>
        <taxon>Ostropomycetidae</taxon>
        <taxon>Ostropales</taxon>
        <taxon>Graphidaceae</taxon>
        <taxon>Gomphilloideae</taxon>
        <taxon>Gomphillus</taxon>
    </lineage>
</organism>
<feature type="domain" description="Asteroid" evidence="8">
    <location>
        <begin position="531"/>
        <end position="764"/>
    </location>
</feature>
<dbReference type="PANTHER" id="PTHR33048:SF47">
    <property type="entry name" value="INTEGRAL MEMBRANE PROTEIN-RELATED"/>
    <property type="match status" value="1"/>
</dbReference>
<sequence>MSAGTATAIISPSVFFGVAWTLVGVCLVLLAFRLYVRISSYGRLYADDVFAIAAWVFFIGSNILWHFRLSAVYVLADFEVELILPGLDQINSVLLFLKYLVAFDILFLCSLWSIKFSFILFFRRLGDRLTQTYIKIWWWIVMIITIATFAVSVGTFDYDCTTAGLEALLANCLNEAAKDREARETRINTSMDIVSDALIITVPVVILWDARLPSRQKLGLIGIFGLSLLTMIFALIRILVLPAKTASSDFTWTFLWTNIEMGVAIMVACLGSFRQLYVNKRDKDQKGHVRSDSASGSFHFGWILLTNVRSIFTRGSSRSKSSSKGLLDSRSTPFSGQSSEKYSEALTELSSTGENNRNPLNTMTTNISSQTLRVPKSIYADPERDAWTMDRSKYIDDSPDDSQSDVRDDDLENHGRPFYHAHDGTSSFNIDIEQSFVIESNAALESGREYSHSREYIRKPSRLQIYFDGGLPVWKRATRFDRLHKDHLQRQALRSQQADFKLTYSNQAPFAAEDLLSPSLGGHKSHINLITPFLVPLIIESLQTSRFSERTEIVPGEADPWCAAFAREYGATILTNDSDLAIYNLGNGEMVFLDSLKKYVCEQCKARCIMADIIQPTKVAQILSAKDIKHAAFELFSIDEEHKDQSRGASTKRNPKQVDTSATSITDFKGFCSRYSEITLEEAVRWRSTIQSLDPRLAEIIEQLREPPEEDAMSILPLLMEDPQRRSAWTVSESIREFTCSILRHACSIESVILVEYIEKGQPPRKAKPVSLLEEKPCMDTCTRLVEFLRRIRASSQDAGDNIIYWRTVCSVHLSYYLLGSELSSSTDIQSQLSAMWDRLRSNANLSWSHIHFQGQLEATYYGFRQLHQVLQYLELKGSLNKFDCLPTLWQAMVDLPRITDMFEDSESDPKQTVDSGYVMKLAREMFDA</sequence>
<dbReference type="InterPro" id="IPR029060">
    <property type="entry name" value="PIN-like_dom_sf"/>
</dbReference>
<feature type="transmembrane region" description="Helical" evidence="7">
    <location>
        <begin position="14"/>
        <end position="36"/>
    </location>
</feature>
<feature type="region of interest" description="Disordered" evidence="6">
    <location>
        <begin position="390"/>
        <end position="414"/>
    </location>
</feature>
<dbReference type="Pfam" id="PF12813">
    <property type="entry name" value="XPG_I_2"/>
    <property type="match status" value="1"/>
</dbReference>
<dbReference type="InterPro" id="IPR052337">
    <property type="entry name" value="SAT4-like"/>
</dbReference>
<evidence type="ECO:0000256" key="3">
    <source>
        <dbReference type="ARBA" id="ARBA00022989"/>
    </source>
</evidence>
<dbReference type="InterPro" id="IPR039436">
    <property type="entry name" value="Asteroid_dom"/>
</dbReference>
<dbReference type="InterPro" id="IPR049326">
    <property type="entry name" value="Rhodopsin_dom_fungi"/>
</dbReference>
<evidence type="ECO:0000259" key="9">
    <source>
        <dbReference type="Pfam" id="PF20684"/>
    </source>
</evidence>
<evidence type="ECO:0000256" key="6">
    <source>
        <dbReference type="SAM" id="MobiDB-lite"/>
    </source>
</evidence>
<keyword evidence="2 7" id="KW-0812">Transmembrane</keyword>
<keyword evidence="3 7" id="KW-1133">Transmembrane helix</keyword>
<evidence type="ECO:0000256" key="5">
    <source>
        <dbReference type="ARBA" id="ARBA00038359"/>
    </source>
</evidence>
<evidence type="ECO:0000313" key="11">
    <source>
        <dbReference type="Proteomes" id="UP000664169"/>
    </source>
</evidence>
<feature type="transmembrane region" description="Helical" evidence="7">
    <location>
        <begin position="294"/>
        <end position="312"/>
    </location>
</feature>
<feature type="transmembrane region" description="Helical" evidence="7">
    <location>
        <begin position="252"/>
        <end position="273"/>
    </location>
</feature>
<keyword evidence="11" id="KW-1185">Reference proteome</keyword>
<proteinExistence type="inferred from homology"/>
<comment type="similarity">
    <text evidence="5">Belongs to the SAT4 family.</text>
</comment>
<dbReference type="SUPFAM" id="SSF88723">
    <property type="entry name" value="PIN domain-like"/>
    <property type="match status" value="1"/>
</dbReference>
<dbReference type="AlphaFoldDB" id="A0A8H3F568"/>
<dbReference type="Gene3D" id="3.40.50.1010">
    <property type="entry name" value="5'-nuclease"/>
    <property type="match status" value="1"/>
</dbReference>
<protein>
    <submittedName>
        <fullName evidence="10">Uncharacterized protein</fullName>
    </submittedName>
</protein>
<feature type="transmembrane region" description="Helical" evidence="7">
    <location>
        <begin position="48"/>
        <end position="76"/>
    </location>
</feature>
<feature type="transmembrane region" description="Helical" evidence="7">
    <location>
        <begin position="134"/>
        <end position="156"/>
    </location>
</feature>
<evidence type="ECO:0000256" key="1">
    <source>
        <dbReference type="ARBA" id="ARBA00004141"/>
    </source>
</evidence>
<reference evidence="10" key="1">
    <citation type="submission" date="2021-03" db="EMBL/GenBank/DDBJ databases">
        <authorList>
            <person name="Tagirdzhanova G."/>
        </authorList>
    </citation>
    <scope>NUCLEOTIDE SEQUENCE</scope>
</reference>
<evidence type="ECO:0000313" key="10">
    <source>
        <dbReference type="EMBL" id="CAF9915868.1"/>
    </source>
</evidence>
<feature type="transmembrane region" description="Helical" evidence="7">
    <location>
        <begin position="96"/>
        <end position="122"/>
    </location>
</feature>
<dbReference type="OrthoDB" id="444631at2759"/>
<evidence type="ECO:0000256" key="7">
    <source>
        <dbReference type="SAM" id="Phobius"/>
    </source>
</evidence>